<sequence>MTEQHRWECELGLPLAAPQSAEFSYKNSPRAMLWRGLRCLCGALSCSSLLALRHEAGHADVDPAKYKAWHLTTGDLQALIATHVRMNQTEMPVSDEASLQGWLAQVSQVRPLPELKDGLSPTCQTQVGILLHELRDHCPESVPEQLEEFSGAMHWYRSGMNCSQSVQDVLVHGRDFLRAVQVPTRTTVPEEFPEDLVALVGRWLFMERWMVPLATASKHALLWAGFWEAEPTGRASISKLNHFAELMDHQTIHPNTALGRIIEDSGQVSECYGKSRDNLTVQLADNLWSIASMSFVLGMKQSGQGTVVAVVNKEMDGAHALKASVLAQYEIPTIGMASWGMGWNPHIILIDLRGTCDDTSAFLIERLAAGLGRAWGEYELYQSFTTEDFAKLASPSWSCIDCSAHSGCELDDLAEVLRPVVEAKRLRDKVEEELRFAVKRRNIRLMKQLLAIVGGAAPDVNARSTYGKAQGWPLYYAVQKGYLEEAKLLLAHGAVLDLKDMSGRQVLHIAAERGNAEMVGLLLAHGADPHALDAEGLTPLEQAGNERVKDLLREASRPSDP</sequence>
<dbReference type="InterPro" id="IPR002110">
    <property type="entry name" value="Ankyrin_rpt"/>
</dbReference>
<dbReference type="InterPro" id="IPR036770">
    <property type="entry name" value="Ankyrin_rpt-contain_sf"/>
</dbReference>
<comment type="caution">
    <text evidence="4">The sequence shown here is derived from an EMBL/GenBank/DDBJ whole genome shotgun (WGS) entry which is preliminary data.</text>
</comment>
<evidence type="ECO:0000256" key="2">
    <source>
        <dbReference type="ARBA" id="ARBA00023043"/>
    </source>
</evidence>
<dbReference type="PANTHER" id="PTHR24171">
    <property type="entry name" value="ANKYRIN REPEAT DOMAIN-CONTAINING PROTEIN 39-RELATED"/>
    <property type="match status" value="1"/>
</dbReference>
<accession>A0A812GEG0</accession>
<evidence type="ECO:0000256" key="3">
    <source>
        <dbReference type="PROSITE-ProRule" id="PRU00023"/>
    </source>
</evidence>
<reference evidence="4" key="1">
    <citation type="submission" date="2021-02" db="EMBL/GenBank/DDBJ databases">
        <authorList>
            <person name="Dougan E. K."/>
            <person name="Rhodes N."/>
            <person name="Thang M."/>
            <person name="Chan C."/>
        </authorList>
    </citation>
    <scope>NUCLEOTIDE SEQUENCE</scope>
</reference>
<keyword evidence="2 3" id="KW-0040">ANK repeat</keyword>
<evidence type="ECO:0000313" key="4">
    <source>
        <dbReference type="EMBL" id="CAE6922381.1"/>
    </source>
</evidence>
<name>A0A812GEG0_9DINO</name>
<protein>
    <submittedName>
        <fullName evidence="4">Tnks protein</fullName>
    </submittedName>
</protein>
<organism evidence="4 5">
    <name type="scientific">Symbiodinium natans</name>
    <dbReference type="NCBI Taxonomy" id="878477"/>
    <lineage>
        <taxon>Eukaryota</taxon>
        <taxon>Sar</taxon>
        <taxon>Alveolata</taxon>
        <taxon>Dinophyceae</taxon>
        <taxon>Suessiales</taxon>
        <taxon>Symbiodiniaceae</taxon>
        <taxon>Symbiodinium</taxon>
    </lineage>
</organism>
<dbReference type="SMART" id="SM00248">
    <property type="entry name" value="ANK"/>
    <property type="match status" value="2"/>
</dbReference>
<proteinExistence type="predicted"/>
<feature type="repeat" description="ANK" evidence="3">
    <location>
        <begin position="502"/>
        <end position="534"/>
    </location>
</feature>
<keyword evidence="5" id="KW-1185">Reference proteome</keyword>
<dbReference type="Pfam" id="PF12796">
    <property type="entry name" value="Ank_2"/>
    <property type="match status" value="1"/>
</dbReference>
<dbReference type="Gene3D" id="1.25.40.20">
    <property type="entry name" value="Ankyrin repeat-containing domain"/>
    <property type="match status" value="1"/>
</dbReference>
<gene>
    <name evidence="4" type="primary">Tnks</name>
    <name evidence="4" type="ORF">SNAT2548_LOCUS510</name>
</gene>
<dbReference type="PROSITE" id="PS50297">
    <property type="entry name" value="ANK_REP_REGION"/>
    <property type="match status" value="1"/>
</dbReference>
<feature type="repeat" description="ANK" evidence="3">
    <location>
        <begin position="473"/>
        <end position="501"/>
    </location>
</feature>
<dbReference type="OrthoDB" id="76949at2759"/>
<dbReference type="EMBL" id="CAJNDS010000025">
    <property type="protein sequence ID" value="CAE6922381.1"/>
    <property type="molecule type" value="Genomic_DNA"/>
</dbReference>
<dbReference type="SUPFAM" id="SSF48403">
    <property type="entry name" value="Ankyrin repeat"/>
    <property type="match status" value="1"/>
</dbReference>
<dbReference type="PROSITE" id="PS50088">
    <property type="entry name" value="ANK_REPEAT"/>
    <property type="match status" value="2"/>
</dbReference>
<evidence type="ECO:0000256" key="1">
    <source>
        <dbReference type="ARBA" id="ARBA00022737"/>
    </source>
</evidence>
<keyword evidence="1" id="KW-0677">Repeat</keyword>
<dbReference type="Proteomes" id="UP000604046">
    <property type="component" value="Unassembled WGS sequence"/>
</dbReference>
<evidence type="ECO:0000313" key="5">
    <source>
        <dbReference type="Proteomes" id="UP000604046"/>
    </source>
</evidence>
<dbReference type="AlphaFoldDB" id="A0A812GEG0"/>